<evidence type="ECO:0000256" key="4">
    <source>
        <dbReference type="SAM" id="MobiDB-lite"/>
    </source>
</evidence>
<dbReference type="Pfam" id="PF12796">
    <property type="entry name" value="Ank_2"/>
    <property type="match status" value="1"/>
</dbReference>
<dbReference type="OrthoDB" id="539213at2759"/>
<reference evidence="6" key="1">
    <citation type="submission" date="2015-02" db="EMBL/GenBank/DDBJ databases">
        <authorList>
            <person name="Gon?alves P."/>
        </authorList>
    </citation>
    <scope>NUCLEOTIDE SEQUENCE [LARGE SCALE GENOMIC DNA]</scope>
</reference>
<protein>
    <submittedName>
        <fullName evidence="5">SPOSA6832_03949-mRNA-1:cds</fullName>
    </submittedName>
</protein>
<sequence>MALEDKPELVASVDSDSRTPLQAALSSPSSSTVQCVQACLDAFHNLPDGGFGEKRRREVLENRDGVGNTALMGAATSGSLEIVTLLIGAGADVTAVNNKGMTALHYAASKGHVSIGRLLISKGADVNARDRANQLPLHRAATTGALPFVHLILASKSPTKPEKPRLNLSDRAGNTPLHLAIESGHAEVAVALIEGGADRERGDSEGVRPEEIEGVGGTEAKKCLTHFRPPLKTVKQRCGPLDPQ</sequence>
<proteinExistence type="predicted"/>
<dbReference type="SMART" id="SM00248">
    <property type="entry name" value="ANK"/>
    <property type="match status" value="5"/>
</dbReference>
<dbReference type="PROSITE" id="PS50297">
    <property type="entry name" value="ANK_REP_REGION"/>
    <property type="match status" value="3"/>
</dbReference>
<dbReference type="Gene3D" id="1.25.40.20">
    <property type="entry name" value="Ankyrin repeat-containing domain"/>
    <property type="match status" value="2"/>
</dbReference>
<dbReference type="AlphaFoldDB" id="A0A0D6EQQ0"/>
<keyword evidence="1" id="KW-0677">Repeat</keyword>
<feature type="region of interest" description="Disordered" evidence="4">
    <location>
        <begin position="195"/>
        <end position="214"/>
    </location>
</feature>
<dbReference type="InterPro" id="IPR002110">
    <property type="entry name" value="Ankyrin_rpt"/>
</dbReference>
<keyword evidence="2 3" id="KW-0040">ANK repeat</keyword>
<accession>A0A0D6EQQ0</accession>
<evidence type="ECO:0000256" key="2">
    <source>
        <dbReference type="ARBA" id="ARBA00023043"/>
    </source>
</evidence>
<evidence type="ECO:0000313" key="5">
    <source>
        <dbReference type="EMBL" id="CEQ42168.1"/>
    </source>
</evidence>
<dbReference type="PRINTS" id="PR01415">
    <property type="entry name" value="ANKYRIN"/>
</dbReference>
<feature type="repeat" description="ANK" evidence="3">
    <location>
        <begin position="66"/>
        <end position="98"/>
    </location>
</feature>
<keyword evidence="6" id="KW-1185">Reference proteome</keyword>
<gene>
    <name evidence="5" type="primary">SPOSA6832_03949</name>
</gene>
<feature type="region of interest" description="Disordered" evidence="4">
    <location>
        <begin position="1"/>
        <end position="25"/>
    </location>
</feature>
<feature type="repeat" description="ANK" evidence="3">
    <location>
        <begin position="99"/>
        <end position="131"/>
    </location>
</feature>
<dbReference type="PROSITE" id="PS50088">
    <property type="entry name" value="ANK_REPEAT"/>
    <property type="match status" value="3"/>
</dbReference>
<organism evidence="5 6">
    <name type="scientific">Sporidiobolus salmonicolor</name>
    <name type="common">Yeast-like fungus</name>
    <name type="synonym">Sporobolomyces salmonicolor</name>
    <dbReference type="NCBI Taxonomy" id="5005"/>
    <lineage>
        <taxon>Eukaryota</taxon>
        <taxon>Fungi</taxon>
        <taxon>Dikarya</taxon>
        <taxon>Basidiomycota</taxon>
        <taxon>Pucciniomycotina</taxon>
        <taxon>Microbotryomycetes</taxon>
        <taxon>Sporidiobolales</taxon>
        <taxon>Sporidiobolaceae</taxon>
        <taxon>Sporobolomyces</taxon>
    </lineage>
</organism>
<name>A0A0D6EQQ0_SPOSA</name>
<feature type="compositionally biased region" description="Basic and acidic residues" evidence="4">
    <location>
        <begin position="196"/>
        <end position="211"/>
    </location>
</feature>
<dbReference type="Pfam" id="PF00023">
    <property type="entry name" value="Ank"/>
    <property type="match status" value="1"/>
</dbReference>
<dbReference type="EMBL" id="CENE01000021">
    <property type="protein sequence ID" value="CEQ42168.1"/>
    <property type="molecule type" value="Genomic_DNA"/>
</dbReference>
<evidence type="ECO:0000256" key="1">
    <source>
        <dbReference type="ARBA" id="ARBA00022737"/>
    </source>
</evidence>
<feature type="repeat" description="ANK" evidence="3">
    <location>
        <begin position="172"/>
        <end position="204"/>
    </location>
</feature>
<evidence type="ECO:0000256" key="3">
    <source>
        <dbReference type="PROSITE-ProRule" id="PRU00023"/>
    </source>
</evidence>
<evidence type="ECO:0000313" key="6">
    <source>
        <dbReference type="Proteomes" id="UP000243876"/>
    </source>
</evidence>
<dbReference type="SUPFAM" id="SSF48403">
    <property type="entry name" value="Ankyrin repeat"/>
    <property type="match status" value="1"/>
</dbReference>
<dbReference type="PANTHER" id="PTHR24171">
    <property type="entry name" value="ANKYRIN REPEAT DOMAIN-CONTAINING PROTEIN 39-RELATED"/>
    <property type="match status" value="1"/>
</dbReference>
<dbReference type="Proteomes" id="UP000243876">
    <property type="component" value="Unassembled WGS sequence"/>
</dbReference>
<dbReference type="InterPro" id="IPR036770">
    <property type="entry name" value="Ankyrin_rpt-contain_sf"/>
</dbReference>